<reference evidence="9 10" key="1">
    <citation type="submission" date="2016-10" db="EMBL/GenBank/DDBJ databases">
        <title>Proteomics and genomics reveal pathogen-plant mechanisms compatible with a hemibiotrophic lifestyle of Diplodia corticola.</title>
        <authorList>
            <person name="Fernandes I."/>
            <person name="De Jonge R."/>
            <person name="Van De Peer Y."/>
            <person name="Devreese B."/>
            <person name="Alves A."/>
            <person name="Esteves A.C."/>
        </authorList>
    </citation>
    <scope>NUCLEOTIDE SEQUENCE [LARGE SCALE GENOMIC DNA]</scope>
    <source>
        <strain evidence="9 10">CBS 112549</strain>
    </source>
</reference>
<dbReference type="InterPro" id="IPR049326">
    <property type="entry name" value="Rhodopsin_dom_fungi"/>
</dbReference>
<dbReference type="InterPro" id="IPR052337">
    <property type="entry name" value="SAT4-like"/>
</dbReference>
<gene>
    <name evidence="9" type="ORF">BKCO1_13000165</name>
</gene>
<feature type="compositionally biased region" description="Low complexity" evidence="6">
    <location>
        <begin position="510"/>
        <end position="528"/>
    </location>
</feature>
<keyword evidence="10" id="KW-1185">Reference proteome</keyword>
<dbReference type="STRING" id="236234.A0A1J9S8D6"/>
<comment type="similarity">
    <text evidence="5">Belongs to the SAT4 family.</text>
</comment>
<accession>A0A1J9S8D6</accession>
<evidence type="ECO:0000256" key="3">
    <source>
        <dbReference type="ARBA" id="ARBA00022989"/>
    </source>
</evidence>
<feature type="transmembrane region" description="Helical" evidence="7">
    <location>
        <begin position="63"/>
        <end position="88"/>
    </location>
</feature>
<protein>
    <submittedName>
        <fullName evidence="9">Integral membrane protein</fullName>
    </submittedName>
</protein>
<feature type="transmembrane region" description="Helical" evidence="7">
    <location>
        <begin position="100"/>
        <end position="123"/>
    </location>
</feature>
<feature type="compositionally biased region" description="Basic residues" evidence="6">
    <location>
        <begin position="471"/>
        <end position="481"/>
    </location>
</feature>
<feature type="domain" description="Rhodopsin" evidence="8">
    <location>
        <begin position="3"/>
        <end position="213"/>
    </location>
</feature>
<dbReference type="GO" id="GO:0016020">
    <property type="term" value="C:membrane"/>
    <property type="evidence" value="ECO:0007669"/>
    <property type="project" value="UniProtKB-SubCell"/>
</dbReference>
<evidence type="ECO:0000256" key="4">
    <source>
        <dbReference type="ARBA" id="ARBA00023136"/>
    </source>
</evidence>
<evidence type="ECO:0000256" key="5">
    <source>
        <dbReference type="ARBA" id="ARBA00038359"/>
    </source>
</evidence>
<dbReference type="AlphaFoldDB" id="A0A1J9S8D6"/>
<dbReference type="Pfam" id="PF20684">
    <property type="entry name" value="Fung_rhodopsin"/>
    <property type="match status" value="1"/>
</dbReference>
<keyword evidence="2 7" id="KW-0812">Transmembrane</keyword>
<feature type="compositionally biased region" description="Low complexity" evidence="6">
    <location>
        <begin position="457"/>
        <end position="470"/>
    </location>
</feature>
<feature type="transmembrane region" description="Helical" evidence="7">
    <location>
        <begin position="180"/>
        <end position="198"/>
    </location>
</feature>
<dbReference type="Proteomes" id="UP000183809">
    <property type="component" value="Unassembled WGS sequence"/>
</dbReference>
<dbReference type="GeneID" id="31011149"/>
<comment type="subcellular location">
    <subcellularLocation>
        <location evidence="1">Membrane</location>
        <topology evidence="1">Multi-pass membrane protein</topology>
    </subcellularLocation>
</comment>
<feature type="region of interest" description="Disordered" evidence="6">
    <location>
        <begin position="392"/>
        <end position="535"/>
    </location>
</feature>
<evidence type="ECO:0000313" key="9">
    <source>
        <dbReference type="EMBL" id="OJD36180.1"/>
    </source>
</evidence>
<feature type="compositionally biased region" description="Gly residues" evidence="6">
    <location>
        <begin position="490"/>
        <end position="509"/>
    </location>
</feature>
<dbReference type="PANTHER" id="PTHR33048:SF123">
    <property type="entry name" value="INTEGRAL MEMBRANE PROTEIN"/>
    <property type="match status" value="1"/>
</dbReference>
<dbReference type="EMBL" id="MNUE01000013">
    <property type="protein sequence ID" value="OJD36180.1"/>
    <property type="molecule type" value="Genomic_DNA"/>
</dbReference>
<keyword evidence="3 7" id="KW-1133">Transmembrane helix</keyword>
<proteinExistence type="inferred from homology"/>
<dbReference type="RefSeq" id="XP_020132440.1">
    <property type="nucleotide sequence ID" value="XM_020270890.1"/>
</dbReference>
<comment type="caution">
    <text evidence="9">The sequence shown here is derived from an EMBL/GenBank/DDBJ whole genome shotgun (WGS) entry which is preliminary data.</text>
</comment>
<evidence type="ECO:0000313" key="10">
    <source>
        <dbReference type="Proteomes" id="UP000183809"/>
    </source>
</evidence>
<feature type="compositionally biased region" description="Acidic residues" evidence="6">
    <location>
        <begin position="422"/>
        <end position="440"/>
    </location>
</feature>
<evidence type="ECO:0000256" key="1">
    <source>
        <dbReference type="ARBA" id="ARBA00004141"/>
    </source>
</evidence>
<keyword evidence="4 7" id="KW-0472">Membrane</keyword>
<feature type="transmembrane region" description="Helical" evidence="7">
    <location>
        <begin position="143"/>
        <end position="168"/>
    </location>
</feature>
<name>A0A1J9S8D6_9PEZI</name>
<dbReference type="OrthoDB" id="3934549at2759"/>
<dbReference type="PANTHER" id="PTHR33048">
    <property type="entry name" value="PTH11-LIKE INTEGRAL MEMBRANE PROTEIN (AFU_ORTHOLOGUE AFUA_5G11245)"/>
    <property type="match status" value="1"/>
</dbReference>
<evidence type="ECO:0000256" key="2">
    <source>
        <dbReference type="ARBA" id="ARBA00022692"/>
    </source>
</evidence>
<evidence type="ECO:0000256" key="6">
    <source>
        <dbReference type="SAM" id="MobiDB-lite"/>
    </source>
</evidence>
<sequence>MTRLYIRCKISGVRGWDDYFILVAMLLCAVETAMMLAQVEYGWGNHASELSLEQLNKTQMYRWIFQIVSFFTIFTIQISVCCLILRMMRGATTFGNECRRCVWTVILFVIIRLIVNVAVQIGQCKPVHRYWEVQLRPNGCINIGLWVMITSYLNAFTDIILLALPMPLIYKLQIHIKQKVGIVIIFLTGVIPVGASIVRSVHLTQSYDDQRQWLVRDTSWYATLLPHHQYTASTHTSATTPTHVPNHPNVCFRIDHTTNLMFSLDRRWALIPFWSHVETTLGIVAACIPTLKPLLKWFFHRLGIRTRTATSTYADNVNGSKITNTGSTTASRNISKVNSPVNININHTSNVTSPATSHHQSSIKAAANNNKDHIAALDYSLRAAAVRIRKGGDADAEKEEEEISYPFRPPPTPPLRHHNDSDADADDEDDTDDGDDDDAAISDSSLEDYFRTHVAPSARASNNNSSGSSRSRGRSRSRSRSGRWINARGGVDGAAGNVGGRTGGSGKGGRTAAAAVVAVSSPSSAATADCSRGGR</sequence>
<evidence type="ECO:0000256" key="7">
    <source>
        <dbReference type="SAM" id="Phobius"/>
    </source>
</evidence>
<feature type="transmembrane region" description="Helical" evidence="7">
    <location>
        <begin position="20"/>
        <end position="43"/>
    </location>
</feature>
<evidence type="ECO:0000259" key="8">
    <source>
        <dbReference type="Pfam" id="PF20684"/>
    </source>
</evidence>
<organism evidence="9 10">
    <name type="scientific">Diplodia corticola</name>
    <dbReference type="NCBI Taxonomy" id="236234"/>
    <lineage>
        <taxon>Eukaryota</taxon>
        <taxon>Fungi</taxon>
        <taxon>Dikarya</taxon>
        <taxon>Ascomycota</taxon>
        <taxon>Pezizomycotina</taxon>
        <taxon>Dothideomycetes</taxon>
        <taxon>Dothideomycetes incertae sedis</taxon>
        <taxon>Botryosphaeriales</taxon>
        <taxon>Botryosphaeriaceae</taxon>
        <taxon>Diplodia</taxon>
    </lineage>
</organism>